<reference evidence="3 4" key="1">
    <citation type="journal article" date="2017" name="Int. J. Syst. Evol. Microbiol.">
        <title>Ramlibacter alkalitolerans sp. nov., alkali-tolerant bacterium isolated from soil of ginseng.</title>
        <authorList>
            <person name="Lee D.H."/>
            <person name="Cha C.J."/>
        </authorList>
    </citation>
    <scope>NUCLEOTIDE SEQUENCE [LARGE SCALE GENOMIC DNA]</scope>
    <source>
        <strain evidence="3 4">KACC 19305</strain>
    </source>
</reference>
<feature type="region of interest" description="Disordered" evidence="1">
    <location>
        <begin position="40"/>
        <end position="67"/>
    </location>
</feature>
<dbReference type="Proteomes" id="UP000622707">
    <property type="component" value="Unassembled WGS sequence"/>
</dbReference>
<evidence type="ECO:0000313" key="4">
    <source>
        <dbReference type="Proteomes" id="UP000622707"/>
    </source>
</evidence>
<protein>
    <submittedName>
        <fullName evidence="3">Uncharacterized protein</fullName>
    </submittedName>
</protein>
<gene>
    <name evidence="3" type="ORF">JI746_16060</name>
</gene>
<keyword evidence="2" id="KW-0812">Transmembrane</keyword>
<feature type="transmembrane region" description="Helical" evidence="2">
    <location>
        <begin position="20"/>
        <end position="38"/>
    </location>
</feature>
<evidence type="ECO:0000256" key="1">
    <source>
        <dbReference type="SAM" id="MobiDB-lite"/>
    </source>
</evidence>
<proteinExistence type="predicted"/>
<keyword evidence="2" id="KW-0472">Membrane</keyword>
<dbReference type="RefSeq" id="WP_201690844.1">
    <property type="nucleotide sequence ID" value="NZ_JAEQND010000008.1"/>
</dbReference>
<organism evidence="3 4">
    <name type="scientific">Ramlibacter alkalitolerans</name>
    <dbReference type="NCBI Taxonomy" id="2039631"/>
    <lineage>
        <taxon>Bacteria</taxon>
        <taxon>Pseudomonadati</taxon>
        <taxon>Pseudomonadota</taxon>
        <taxon>Betaproteobacteria</taxon>
        <taxon>Burkholderiales</taxon>
        <taxon>Comamonadaceae</taxon>
        <taxon>Ramlibacter</taxon>
    </lineage>
</organism>
<dbReference type="EMBL" id="JAEQND010000008">
    <property type="protein sequence ID" value="MBL0426630.1"/>
    <property type="molecule type" value="Genomic_DNA"/>
</dbReference>
<evidence type="ECO:0000256" key="2">
    <source>
        <dbReference type="SAM" id="Phobius"/>
    </source>
</evidence>
<name>A0ABS1JSU6_9BURK</name>
<feature type="compositionally biased region" description="Basic residues" evidence="1">
    <location>
        <begin position="57"/>
        <end position="67"/>
    </location>
</feature>
<evidence type="ECO:0000313" key="3">
    <source>
        <dbReference type="EMBL" id="MBL0426630.1"/>
    </source>
</evidence>
<keyword evidence="2" id="KW-1133">Transmembrane helix</keyword>
<accession>A0ABS1JSU6</accession>
<keyword evidence="4" id="KW-1185">Reference proteome</keyword>
<sequence>MSEWLDELANWWAALPPEWMFLMLLPLAVGAAGLLVDWGDRGRGRQRQPAPKPLAPLRRRHRHRGAP</sequence>
<comment type="caution">
    <text evidence="3">The sequence shown here is derived from an EMBL/GenBank/DDBJ whole genome shotgun (WGS) entry which is preliminary data.</text>
</comment>